<reference evidence="1" key="1">
    <citation type="submission" date="2014-12" db="EMBL/GenBank/DDBJ databases">
        <title>Insight into the proteome of Arion vulgaris.</title>
        <authorList>
            <person name="Aradska J."/>
            <person name="Bulat T."/>
            <person name="Smidak R."/>
            <person name="Sarate P."/>
            <person name="Gangsoo J."/>
            <person name="Sialana F."/>
            <person name="Bilban M."/>
            <person name="Lubec G."/>
        </authorList>
    </citation>
    <scope>NUCLEOTIDE SEQUENCE</scope>
    <source>
        <tissue evidence="1">Skin</tissue>
    </source>
</reference>
<sequence length="51" mass="5632">MPPAESIAQSMNFIAPQQSYGSLEKNALMNRTARSRFKPTTFDLQGKGITT</sequence>
<organism evidence="1">
    <name type="scientific">Arion vulgaris</name>
    <dbReference type="NCBI Taxonomy" id="1028688"/>
    <lineage>
        <taxon>Eukaryota</taxon>
        <taxon>Metazoa</taxon>
        <taxon>Spiralia</taxon>
        <taxon>Lophotrochozoa</taxon>
        <taxon>Mollusca</taxon>
        <taxon>Gastropoda</taxon>
        <taxon>Heterobranchia</taxon>
        <taxon>Euthyneura</taxon>
        <taxon>Panpulmonata</taxon>
        <taxon>Eupulmonata</taxon>
        <taxon>Stylommatophora</taxon>
        <taxon>Helicina</taxon>
        <taxon>Arionoidea</taxon>
        <taxon>Arionidae</taxon>
        <taxon>Arion</taxon>
    </lineage>
</organism>
<protein>
    <submittedName>
        <fullName evidence="1">Uncharacterized protein</fullName>
    </submittedName>
</protein>
<proteinExistence type="predicted"/>
<accession>A0A0B7AAS7</accession>
<evidence type="ECO:0000313" key="1">
    <source>
        <dbReference type="EMBL" id="CEK77050.1"/>
    </source>
</evidence>
<name>A0A0B7AAS7_9EUPU</name>
<dbReference type="AlphaFoldDB" id="A0A0B7AAS7"/>
<gene>
    <name evidence="1" type="primary">ORF102798</name>
</gene>
<dbReference type="EMBL" id="HACG01030185">
    <property type="protein sequence ID" value="CEK77050.1"/>
    <property type="molecule type" value="Transcribed_RNA"/>
</dbReference>